<dbReference type="Pfam" id="PF00589">
    <property type="entry name" value="Phage_integrase"/>
    <property type="match status" value="1"/>
</dbReference>
<dbReference type="GO" id="GO:0015074">
    <property type="term" value="P:DNA integration"/>
    <property type="evidence" value="ECO:0007669"/>
    <property type="project" value="InterPro"/>
</dbReference>
<keyword evidence="4" id="KW-1185">Reference proteome</keyword>
<evidence type="ECO:0000313" key="3">
    <source>
        <dbReference type="EMBL" id="VDH93258.1"/>
    </source>
</evidence>
<gene>
    <name evidence="3" type="ORF">MGAL_10B092670</name>
</gene>
<sequence length="271" mass="30650">MRHCKDNKLFHVNFFDEKDGTFAQFRKVLDARMKYLLAKGLGTKQKKADAISEEDEEMLWSSGVFGQSNSTTLQYTVFYYACKMFGLRGPRCMYNIFETYLNMLGNDGCFYRKPLAMVGNTIRYGKQPLGVNKLEGLMKEMCQKAGLTGNYTNHSGKRTCATALYKAGLDEQTIMDRTGHRSLAVRAYKSKTDEIEQKVSSVLNPPSIDTVSVTHNELEVEEPPFKCTKLEPVNTENSANCRDISTRLKCLNDITNTSGTVNFNNCNFSFT</sequence>
<organism evidence="3 4">
    <name type="scientific">Mytilus galloprovincialis</name>
    <name type="common">Mediterranean mussel</name>
    <dbReference type="NCBI Taxonomy" id="29158"/>
    <lineage>
        <taxon>Eukaryota</taxon>
        <taxon>Metazoa</taxon>
        <taxon>Spiralia</taxon>
        <taxon>Lophotrochozoa</taxon>
        <taxon>Mollusca</taxon>
        <taxon>Bivalvia</taxon>
        <taxon>Autobranchia</taxon>
        <taxon>Pteriomorphia</taxon>
        <taxon>Mytilida</taxon>
        <taxon>Mytiloidea</taxon>
        <taxon>Mytilidae</taxon>
        <taxon>Mytilinae</taxon>
        <taxon>Mytilus</taxon>
    </lineage>
</organism>
<dbReference type="SUPFAM" id="SSF56349">
    <property type="entry name" value="DNA breaking-rejoining enzymes"/>
    <property type="match status" value="1"/>
</dbReference>
<dbReference type="InterPro" id="IPR002104">
    <property type="entry name" value="Integrase_catalytic"/>
</dbReference>
<proteinExistence type="predicted"/>
<evidence type="ECO:0000259" key="2">
    <source>
        <dbReference type="Pfam" id="PF00589"/>
    </source>
</evidence>
<reference evidence="3" key="1">
    <citation type="submission" date="2018-11" db="EMBL/GenBank/DDBJ databases">
        <authorList>
            <person name="Alioto T."/>
            <person name="Alioto T."/>
        </authorList>
    </citation>
    <scope>NUCLEOTIDE SEQUENCE</scope>
</reference>
<dbReference type="PANTHER" id="PTHR21446">
    <property type="entry name" value="DUF3504 DOMAIN-CONTAINING PROTEIN"/>
    <property type="match status" value="1"/>
</dbReference>
<accession>A0A8B6BPP4</accession>
<dbReference type="PANTHER" id="PTHR21446:SF12">
    <property type="entry name" value="POTASSIUM CHANNEL TETRAMERIZATION DOMAIN CONTAINING 1"/>
    <property type="match status" value="1"/>
</dbReference>
<dbReference type="Proteomes" id="UP000596742">
    <property type="component" value="Unassembled WGS sequence"/>
</dbReference>
<dbReference type="InterPro" id="IPR011010">
    <property type="entry name" value="DNA_brk_join_enz"/>
</dbReference>
<dbReference type="EMBL" id="UYJE01000430">
    <property type="protein sequence ID" value="VDH93258.1"/>
    <property type="molecule type" value="Genomic_DNA"/>
</dbReference>
<feature type="domain" description="Tyr recombinase" evidence="2">
    <location>
        <begin position="106"/>
        <end position="187"/>
    </location>
</feature>
<dbReference type="AlphaFoldDB" id="A0A8B6BPP4"/>
<evidence type="ECO:0000313" key="4">
    <source>
        <dbReference type="Proteomes" id="UP000596742"/>
    </source>
</evidence>
<protein>
    <recommendedName>
        <fullName evidence="2">Tyr recombinase domain-containing protein</fullName>
    </recommendedName>
</protein>
<dbReference type="InterPro" id="IPR052787">
    <property type="entry name" value="MAVS"/>
</dbReference>
<evidence type="ECO:0000256" key="1">
    <source>
        <dbReference type="ARBA" id="ARBA00023172"/>
    </source>
</evidence>
<dbReference type="GO" id="GO:0003677">
    <property type="term" value="F:DNA binding"/>
    <property type="evidence" value="ECO:0007669"/>
    <property type="project" value="InterPro"/>
</dbReference>
<keyword evidence="1" id="KW-0233">DNA recombination</keyword>
<dbReference type="InterPro" id="IPR013762">
    <property type="entry name" value="Integrase-like_cat_sf"/>
</dbReference>
<name>A0A8B6BPP4_MYTGA</name>
<dbReference type="Gene3D" id="1.10.443.10">
    <property type="entry name" value="Intergrase catalytic core"/>
    <property type="match status" value="1"/>
</dbReference>
<dbReference type="GO" id="GO:0006310">
    <property type="term" value="P:DNA recombination"/>
    <property type="evidence" value="ECO:0007669"/>
    <property type="project" value="UniProtKB-KW"/>
</dbReference>
<comment type="caution">
    <text evidence="3">The sequence shown here is derived from an EMBL/GenBank/DDBJ whole genome shotgun (WGS) entry which is preliminary data.</text>
</comment>
<dbReference type="OrthoDB" id="6140259at2759"/>